<keyword evidence="5" id="KW-1185">Reference proteome</keyword>
<protein>
    <submittedName>
        <fullName evidence="4">ATP-binding protein</fullName>
    </submittedName>
</protein>
<dbReference type="PANTHER" id="PTHR32308:SF10">
    <property type="entry name" value="CITRATE LYASE SUBUNIT BETA"/>
    <property type="match status" value="1"/>
</dbReference>
<dbReference type="InterPro" id="IPR040442">
    <property type="entry name" value="Pyrv_kinase-like_dom_sf"/>
</dbReference>
<keyword evidence="4" id="KW-0547">Nucleotide-binding</keyword>
<accession>A0ABX1TIS4</accession>
<sequence length="316" mass="35230">MSIISFDARALHPGARAHVEPAPLLSAASLGAALYVPASRPDLAAIARDHRRSGARALIFCTEDAVHERDLERALAHLAALLPQLDPGPPLKFIRPRNPAVLRRLLRMEGIERVQGFAPPKFDPHTLSDWLKVWDGRHGHYLMPILETVEAFDRRRMELLRDRLEESGLREQILCLRIGGNDLLNLLGVRRARGATVYDTPLRGVIADLACIFHPAGYRLSAPVFDYLDTPDVLVREVEADLQHGLIGKTAIHPTQIPVIEGCYRVPREDYEMAVALVAPDAAAVFRMHDSFCEPATHRCWAVAVLERARVFGVKE</sequence>
<organism evidence="4 5">
    <name type="scientific">Candidatus Competibacter phosphatis</name>
    <dbReference type="NCBI Taxonomy" id="221280"/>
    <lineage>
        <taxon>Bacteria</taxon>
        <taxon>Pseudomonadati</taxon>
        <taxon>Pseudomonadota</taxon>
        <taxon>Gammaproteobacteria</taxon>
        <taxon>Candidatus Competibacteraceae</taxon>
        <taxon>Candidatus Competibacter</taxon>
    </lineage>
</organism>
<gene>
    <name evidence="4" type="ORF">E4P82_08835</name>
</gene>
<evidence type="ECO:0000313" key="4">
    <source>
        <dbReference type="EMBL" id="NMQ19285.1"/>
    </source>
</evidence>
<reference evidence="4 5" key="1">
    <citation type="submission" date="2019-03" db="EMBL/GenBank/DDBJ databases">
        <title>Metabolic reconstructions from genomes of highly enriched 'Candidatus Accumulibacter' and 'Candidatus Competibacter' bioreactor populations.</title>
        <authorList>
            <person name="Annavajhala M.K."/>
            <person name="Welles L."/>
            <person name="Abbas B."/>
            <person name="Sorokin D."/>
            <person name="Park H."/>
            <person name="Van Loosdrecht M."/>
            <person name="Chandran K."/>
        </authorList>
    </citation>
    <scope>NUCLEOTIDE SEQUENCE [LARGE SCALE GENOMIC DNA]</scope>
    <source>
        <strain evidence="4 5">SBR_G</strain>
    </source>
</reference>
<dbReference type="RefSeq" id="WP_169248545.1">
    <property type="nucleotide sequence ID" value="NZ_SPMZ01000023.1"/>
</dbReference>
<dbReference type="SUPFAM" id="SSF51621">
    <property type="entry name" value="Phosphoenolpyruvate/pyruvate domain"/>
    <property type="match status" value="1"/>
</dbReference>
<dbReference type="Pfam" id="PF15617">
    <property type="entry name" value="C-C_Bond_Lyase"/>
    <property type="match status" value="1"/>
</dbReference>
<dbReference type="PANTHER" id="PTHR32308">
    <property type="entry name" value="LYASE BETA SUBUNIT, PUTATIVE (AFU_ORTHOLOGUE AFUA_4G13030)-RELATED"/>
    <property type="match status" value="1"/>
</dbReference>
<evidence type="ECO:0000256" key="3">
    <source>
        <dbReference type="ARBA" id="ARBA00022842"/>
    </source>
</evidence>
<keyword evidence="2" id="KW-0479">Metal-binding</keyword>
<evidence type="ECO:0000313" key="5">
    <source>
        <dbReference type="Proteomes" id="UP000760480"/>
    </source>
</evidence>
<comment type="cofactor">
    <cofactor evidence="1">
        <name>Mg(2+)</name>
        <dbReference type="ChEBI" id="CHEBI:18420"/>
    </cofactor>
</comment>
<dbReference type="InterPro" id="IPR039480">
    <property type="entry name" value="C-C_Bond_Lyase-like"/>
</dbReference>
<dbReference type="Gene3D" id="3.20.20.60">
    <property type="entry name" value="Phosphoenolpyruvate-binding domains"/>
    <property type="match status" value="1"/>
</dbReference>
<keyword evidence="3" id="KW-0460">Magnesium</keyword>
<dbReference type="InterPro" id="IPR015813">
    <property type="entry name" value="Pyrv/PenolPyrv_kinase-like_dom"/>
</dbReference>
<evidence type="ECO:0000256" key="2">
    <source>
        <dbReference type="ARBA" id="ARBA00022723"/>
    </source>
</evidence>
<evidence type="ECO:0000256" key="1">
    <source>
        <dbReference type="ARBA" id="ARBA00001946"/>
    </source>
</evidence>
<keyword evidence="4" id="KW-0067">ATP-binding</keyword>
<comment type="caution">
    <text evidence="4">The sequence shown here is derived from an EMBL/GenBank/DDBJ whole genome shotgun (WGS) entry which is preliminary data.</text>
</comment>
<name>A0ABX1TIS4_9GAMM</name>
<dbReference type="GO" id="GO:0005524">
    <property type="term" value="F:ATP binding"/>
    <property type="evidence" value="ECO:0007669"/>
    <property type="project" value="UniProtKB-KW"/>
</dbReference>
<dbReference type="PIRSF" id="PIRSF015582">
    <property type="entry name" value="Cit_lyase_B"/>
    <property type="match status" value="1"/>
</dbReference>
<dbReference type="Proteomes" id="UP000760480">
    <property type="component" value="Unassembled WGS sequence"/>
</dbReference>
<dbReference type="InterPro" id="IPR011206">
    <property type="entry name" value="Citrate_lyase_beta/mcl1/mcl2"/>
</dbReference>
<proteinExistence type="predicted"/>
<dbReference type="EMBL" id="SPMZ01000023">
    <property type="protein sequence ID" value="NMQ19285.1"/>
    <property type="molecule type" value="Genomic_DNA"/>
</dbReference>